<comment type="caution">
    <text evidence="1">The sequence shown here is derived from an EMBL/GenBank/DDBJ whole genome shotgun (WGS) entry which is preliminary data.</text>
</comment>
<dbReference type="Proteomes" id="UP001153954">
    <property type="component" value="Unassembled WGS sequence"/>
</dbReference>
<gene>
    <name evidence="1" type="ORF">EEDITHA_LOCUS22196</name>
</gene>
<dbReference type="EMBL" id="CAKOGL010000031">
    <property type="protein sequence ID" value="CAH2108240.1"/>
    <property type="molecule type" value="Genomic_DNA"/>
</dbReference>
<evidence type="ECO:0000313" key="2">
    <source>
        <dbReference type="Proteomes" id="UP001153954"/>
    </source>
</evidence>
<keyword evidence="2" id="KW-1185">Reference proteome</keyword>
<protein>
    <submittedName>
        <fullName evidence="1">Uncharacterized protein</fullName>
    </submittedName>
</protein>
<sequence>MEFFPHFAQLALRLENAAAALGRLLPNEGRPDLPCRRLYAGVVRSMALYFRDSDMGALNVRNKSLLRINQWIIAARTIRGHCTVLWMAATLLASNLLWELQVEVLA</sequence>
<evidence type="ECO:0000313" key="1">
    <source>
        <dbReference type="EMBL" id="CAH2108240.1"/>
    </source>
</evidence>
<reference evidence="1" key="1">
    <citation type="submission" date="2022-03" db="EMBL/GenBank/DDBJ databases">
        <authorList>
            <person name="Tunstrom K."/>
        </authorList>
    </citation>
    <scope>NUCLEOTIDE SEQUENCE</scope>
</reference>
<name>A0AAU9VBW4_EUPED</name>
<organism evidence="1 2">
    <name type="scientific">Euphydryas editha</name>
    <name type="common">Edith's checkerspot</name>
    <dbReference type="NCBI Taxonomy" id="104508"/>
    <lineage>
        <taxon>Eukaryota</taxon>
        <taxon>Metazoa</taxon>
        <taxon>Ecdysozoa</taxon>
        <taxon>Arthropoda</taxon>
        <taxon>Hexapoda</taxon>
        <taxon>Insecta</taxon>
        <taxon>Pterygota</taxon>
        <taxon>Neoptera</taxon>
        <taxon>Endopterygota</taxon>
        <taxon>Lepidoptera</taxon>
        <taxon>Glossata</taxon>
        <taxon>Ditrysia</taxon>
        <taxon>Papilionoidea</taxon>
        <taxon>Nymphalidae</taxon>
        <taxon>Nymphalinae</taxon>
        <taxon>Euphydryas</taxon>
    </lineage>
</organism>
<accession>A0AAU9VBW4</accession>
<proteinExistence type="predicted"/>
<dbReference type="AlphaFoldDB" id="A0AAU9VBW4"/>